<gene>
    <name evidence="6" type="ORF">E6C64_11970</name>
</gene>
<dbReference type="CDD" id="cd07377">
    <property type="entry name" value="WHTH_GntR"/>
    <property type="match status" value="1"/>
</dbReference>
<comment type="caution">
    <text evidence="6">The sequence shown here is derived from an EMBL/GenBank/DDBJ whole genome shotgun (WGS) entry which is preliminary data.</text>
</comment>
<protein>
    <submittedName>
        <fullName evidence="6">GntR family transcriptional regulator</fullName>
    </submittedName>
</protein>
<dbReference type="Gene3D" id="1.10.10.10">
    <property type="entry name" value="Winged helix-like DNA-binding domain superfamily/Winged helix DNA-binding domain"/>
    <property type="match status" value="1"/>
</dbReference>
<dbReference type="EMBL" id="SSSM01000005">
    <property type="protein sequence ID" value="THG29420.1"/>
    <property type="molecule type" value="Genomic_DNA"/>
</dbReference>
<dbReference type="GO" id="GO:0003677">
    <property type="term" value="F:DNA binding"/>
    <property type="evidence" value="ECO:0007669"/>
    <property type="project" value="UniProtKB-KW"/>
</dbReference>
<dbReference type="InterPro" id="IPR036390">
    <property type="entry name" value="WH_DNA-bd_sf"/>
</dbReference>
<evidence type="ECO:0000256" key="3">
    <source>
        <dbReference type="ARBA" id="ARBA00023125"/>
    </source>
</evidence>
<dbReference type="OrthoDB" id="4307011at2"/>
<dbReference type="SMART" id="SM00345">
    <property type="entry name" value="HTH_GNTR"/>
    <property type="match status" value="1"/>
</dbReference>
<dbReference type="InterPro" id="IPR036388">
    <property type="entry name" value="WH-like_DNA-bd_sf"/>
</dbReference>
<sequence>MSDHESLRLAVDPTSSTAPFLQIREELRRQIVQGELPFGTRLPAVRALAERLDVAAGTVARAYKELEADELLATNGRNGTTVAAVGDALERQGRLAAQAFAARVTELGLSPETALDYVRAALPAP</sequence>
<feature type="domain" description="HTH gntR-type" evidence="5">
    <location>
        <begin position="17"/>
        <end position="85"/>
    </location>
</feature>
<proteinExistence type="predicted"/>
<evidence type="ECO:0000259" key="5">
    <source>
        <dbReference type="PROSITE" id="PS50949"/>
    </source>
</evidence>
<dbReference type="PANTHER" id="PTHR46577:SF1">
    <property type="entry name" value="HTH-TYPE TRANSCRIPTIONAL REGULATORY PROTEIN GABR"/>
    <property type="match status" value="1"/>
</dbReference>
<dbReference type="AlphaFoldDB" id="A0A4S4FGM8"/>
<evidence type="ECO:0000313" key="6">
    <source>
        <dbReference type="EMBL" id="THG29420.1"/>
    </source>
</evidence>
<evidence type="ECO:0000313" key="7">
    <source>
        <dbReference type="Proteomes" id="UP000309133"/>
    </source>
</evidence>
<keyword evidence="1" id="KW-0663">Pyridoxal phosphate</keyword>
<dbReference type="InterPro" id="IPR000524">
    <property type="entry name" value="Tscrpt_reg_HTH_GntR"/>
</dbReference>
<dbReference type="Proteomes" id="UP000309133">
    <property type="component" value="Unassembled WGS sequence"/>
</dbReference>
<keyword evidence="3" id="KW-0238">DNA-binding</keyword>
<evidence type="ECO:0000256" key="4">
    <source>
        <dbReference type="ARBA" id="ARBA00023163"/>
    </source>
</evidence>
<keyword evidence="2" id="KW-0805">Transcription regulation</keyword>
<dbReference type="PROSITE" id="PS50949">
    <property type="entry name" value="HTH_GNTR"/>
    <property type="match status" value="1"/>
</dbReference>
<reference evidence="6 7" key="1">
    <citation type="submission" date="2019-04" db="EMBL/GenBank/DDBJ databases">
        <authorList>
            <person name="Jiang L."/>
        </authorList>
    </citation>
    <scope>NUCLEOTIDE SEQUENCE [LARGE SCALE GENOMIC DNA]</scope>
    <source>
        <strain evidence="6 7">YIM 131853</strain>
    </source>
</reference>
<evidence type="ECO:0000256" key="1">
    <source>
        <dbReference type="ARBA" id="ARBA00022898"/>
    </source>
</evidence>
<dbReference type="InterPro" id="IPR051446">
    <property type="entry name" value="HTH_trans_reg/aminotransferase"/>
</dbReference>
<dbReference type="Pfam" id="PF00392">
    <property type="entry name" value="GntR"/>
    <property type="match status" value="1"/>
</dbReference>
<dbReference type="RefSeq" id="WP_136427750.1">
    <property type="nucleotide sequence ID" value="NZ_SSSM01000005.1"/>
</dbReference>
<dbReference type="SUPFAM" id="SSF46785">
    <property type="entry name" value="Winged helix' DNA-binding domain"/>
    <property type="match status" value="1"/>
</dbReference>
<accession>A0A4S4FGM8</accession>
<organism evidence="6 7">
    <name type="scientific">Naasia lichenicola</name>
    <dbReference type="NCBI Taxonomy" id="2565933"/>
    <lineage>
        <taxon>Bacteria</taxon>
        <taxon>Bacillati</taxon>
        <taxon>Actinomycetota</taxon>
        <taxon>Actinomycetes</taxon>
        <taxon>Micrococcales</taxon>
        <taxon>Microbacteriaceae</taxon>
        <taxon>Naasia</taxon>
    </lineage>
</organism>
<evidence type="ECO:0000256" key="2">
    <source>
        <dbReference type="ARBA" id="ARBA00023015"/>
    </source>
</evidence>
<dbReference type="GO" id="GO:0003700">
    <property type="term" value="F:DNA-binding transcription factor activity"/>
    <property type="evidence" value="ECO:0007669"/>
    <property type="project" value="InterPro"/>
</dbReference>
<name>A0A4S4FGM8_9MICO</name>
<dbReference type="PANTHER" id="PTHR46577">
    <property type="entry name" value="HTH-TYPE TRANSCRIPTIONAL REGULATORY PROTEIN GABR"/>
    <property type="match status" value="1"/>
</dbReference>
<keyword evidence="4" id="KW-0804">Transcription</keyword>
<keyword evidence="7" id="KW-1185">Reference proteome</keyword>